<reference evidence="1 2" key="1">
    <citation type="submission" date="2017-04" db="EMBL/GenBank/DDBJ databases">
        <title>Kefir bacterial isolates.</title>
        <authorList>
            <person name="Kim Y."/>
            <person name="Blasche S."/>
            <person name="Patil K.R."/>
        </authorList>
    </citation>
    <scope>NUCLEOTIDE SEQUENCE [LARGE SCALE GENOMIC DNA]</scope>
    <source>
        <strain evidence="1 2">KR-2</strain>
    </source>
</reference>
<proteinExistence type="predicted"/>
<dbReference type="RefSeq" id="WP_095352000.1">
    <property type="nucleotide sequence ID" value="NZ_JABUNT010000025.1"/>
</dbReference>
<accession>A0A270B704</accession>
<name>A0A270B704_9PROT</name>
<dbReference type="EMBL" id="NDFP01000021">
    <property type="protein sequence ID" value="PAL20560.1"/>
    <property type="molecule type" value="Genomic_DNA"/>
</dbReference>
<dbReference type="AlphaFoldDB" id="A0A270B704"/>
<protein>
    <recommendedName>
        <fullName evidence="3">DUF3085 domain-containing protein</fullName>
    </recommendedName>
</protein>
<evidence type="ECO:0008006" key="3">
    <source>
        <dbReference type="Google" id="ProtNLM"/>
    </source>
</evidence>
<sequence length="157" mass="17007">MKLHFDHVLVTRLLAHAEAATEHTPTFAQLCDKTFHREGVTAKYPTSEDLDLTKIPPGLMLVGDLGVYLMSNGTPGLAGQKGTDHLVAYAEEVDPQINPEGWYDMKQSSFGADDGAEFLSAECVRKALEATVNGKFWLNVTAQYISAPSLAPDNSGI</sequence>
<organism evidence="1 2">
    <name type="scientific">Acetobacter syzygii</name>
    <dbReference type="NCBI Taxonomy" id="146476"/>
    <lineage>
        <taxon>Bacteria</taxon>
        <taxon>Pseudomonadati</taxon>
        <taxon>Pseudomonadota</taxon>
        <taxon>Alphaproteobacteria</taxon>
        <taxon>Acetobacterales</taxon>
        <taxon>Acetobacteraceae</taxon>
        <taxon>Acetobacter</taxon>
    </lineage>
</organism>
<dbReference type="Proteomes" id="UP000216033">
    <property type="component" value="Unassembled WGS sequence"/>
</dbReference>
<gene>
    <name evidence="1" type="ORF">B9K05_13005</name>
</gene>
<keyword evidence="2" id="KW-1185">Reference proteome</keyword>
<evidence type="ECO:0000313" key="1">
    <source>
        <dbReference type="EMBL" id="PAL20560.1"/>
    </source>
</evidence>
<comment type="caution">
    <text evidence="1">The sequence shown here is derived from an EMBL/GenBank/DDBJ whole genome shotgun (WGS) entry which is preliminary data.</text>
</comment>
<dbReference type="Pfam" id="PF11284">
    <property type="entry name" value="DUF3085"/>
    <property type="match status" value="1"/>
</dbReference>
<evidence type="ECO:0000313" key="2">
    <source>
        <dbReference type="Proteomes" id="UP000216033"/>
    </source>
</evidence>
<dbReference type="InterPro" id="IPR021436">
    <property type="entry name" value="DUF3085"/>
</dbReference>
<dbReference type="OrthoDB" id="7277249at2"/>